<dbReference type="RefSeq" id="WP_157898818.1">
    <property type="nucleotide sequence ID" value="NZ_CP015136.1"/>
</dbReference>
<protein>
    <recommendedName>
        <fullName evidence="3">Bacterial repeat domain-containing protein</fullName>
    </recommendedName>
</protein>
<dbReference type="KEGG" id="abac:LuPra_01323"/>
<sequence length="450" mass="47053">MSTQVIRPPSPPPPPSRKRGTLEALRPVMMAGALLGVLVLAALLAAWLTGPSGPKTFTLTVLKPTGGTLTGSGITCGTGGTSCSTSVKDGQVVELRAEADEGYTFAGYTLDCAPSGRLEMKAARSCGARFAGGPAAAGAAAAADGRRWTLTLTPPENGTIVTLEGHECGPKKKACTAEILEGTIVSLEVMPEPGYRVQSYTGDCVDGTANMTQARSCGVALVKGEGPSLAPTPRTASAPPATSGPPRVTRNEPPPTDNQPKPEQTVAVTAAPTPSASPEKPPQRADVATPSEPPPTSGRPAPPAAVRPAPPAEPPAPVRNAAGREGDREAAEKLANGDIQRVLKAYRSAYERMDIPGLKRLQPGINVASHELQFRDLKSVKYTFGGDPQIEDLDIEVGRARALVDLKTENEQKSGKKQKPLEGKATYLLKRIGEGKDWEIVEVRYAMSPK</sequence>
<keyword evidence="2" id="KW-0812">Transmembrane</keyword>
<feature type="transmembrane region" description="Helical" evidence="2">
    <location>
        <begin position="27"/>
        <end position="48"/>
    </location>
</feature>
<feature type="domain" description="Bacterial repeat" evidence="3">
    <location>
        <begin position="150"/>
        <end position="210"/>
    </location>
</feature>
<evidence type="ECO:0000259" key="3">
    <source>
        <dbReference type="Pfam" id="PF18998"/>
    </source>
</evidence>
<feature type="region of interest" description="Disordered" evidence="1">
    <location>
        <begin position="225"/>
        <end position="329"/>
    </location>
</feature>
<feature type="compositionally biased region" description="Low complexity" evidence="1">
    <location>
        <begin position="262"/>
        <end position="278"/>
    </location>
</feature>
<feature type="compositionally biased region" description="Pro residues" evidence="1">
    <location>
        <begin position="291"/>
        <end position="317"/>
    </location>
</feature>
<dbReference type="InterPro" id="IPR044060">
    <property type="entry name" value="Bacterial_rp_domain"/>
</dbReference>
<dbReference type="AlphaFoldDB" id="A0A143PHW0"/>
<dbReference type="STRING" id="1855912.LuPra_01323"/>
<evidence type="ECO:0000256" key="2">
    <source>
        <dbReference type="SAM" id="Phobius"/>
    </source>
</evidence>
<feature type="compositionally biased region" description="Low complexity" evidence="1">
    <location>
        <begin position="227"/>
        <end position="246"/>
    </location>
</feature>
<accession>A0A143PHW0</accession>
<keyword evidence="5" id="KW-1185">Reference proteome</keyword>
<dbReference type="EMBL" id="CP015136">
    <property type="protein sequence ID" value="AMY08135.1"/>
    <property type="molecule type" value="Genomic_DNA"/>
</dbReference>
<keyword evidence="2" id="KW-0472">Membrane</keyword>
<reference evidence="5" key="2">
    <citation type="submission" date="2016-04" db="EMBL/GenBank/DDBJ databases">
        <title>First Complete Genome Sequence of a Subdivision 6 Acidobacterium.</title>
        <authorList>
            <person name="Huang S."/>
            <person name="Vieira S."/>
            <person name="Bunk B."/>
            <person name="Riedel T."/>
            <person name="Sproeer C."/>
            <person name="Overmann J."/>
        </authorList>
    </citation>
    <scope>NUCLEOTIDE SEQUENCE [LARGE SCALE GENOMIC DNA]</scope>
    <source>
        <strain evidence="5">DSM 100886 HEG_-6_39</strain>
    </source>
</reference>
<evidence type="ECO:0000256" key="1">
    <source>
        <dbReference type="SAM" id="MobiDB-lite"/>
    </source>
</evidence>
<dbReference type="Pfam" id="PF18998">
    <property type="entry name" value="Flg_new_2"/>
    <property type="match status" value="2"/>
</dbReference>
<name>A0A143PHW0_LUTPR</name>
<evidence type="ECO:0000313" key="4">
    <source>
        <dbReference type="EMBL" id="AMY08135.1"/>
    </source>
</evidence>
<feature type="domain" description="Bacterial repeat" evidence="3">
    <location>
        <begin position="75"/>
        <end position="114"/>
    </location>
</feature>
<dbReference type="Proteomes" id="UP000076079">
    <property type="component" value="Chromosome"/>
</dbReference>
<reference evidence="4 5" key="1">
    <citation type="journal article" date="2016" name="Genome Announc.">
        <title>First Complete Genome Sequence of a Subdivision 6 Acidobacterium Strain.</title>
        <authorList>
            <person name="Huang S."/>
            <person name="Vieira S."/>
            <person name="Bunk B."/>
            <person name="Riedel T."/>
            <person name="Sproer C."/>
            <person name="Overmann J."/>
        </authorList>
    </citation>
    <scope>NUCLEOTIDE SEQUENCE [LARGE SCALE GENOMIC DNA]</scope>
    <source>
        <strain evidence="5">DSM 100886 HEG_-6_39</strain>
    </source>
</reference>
<evidence type="ECO:0000313" key="5">
    <source>
        <dbReference type="Proteomes" id="UP000076079"/>
    </source>
</evidence>
<proteinExistence type="predicted"/>
<gene>
    <name evidence="4" type="ORF">LuPra_01323</name>
</gene>
<organism evidence="4 5">
    <name type="scientific">Luteitalea pratensis</name>
    <dbReference type="NCBI Taxonomy" id="1855912"/>
    <lineage>
        <taxon>Bacteria</taxon>
        <taxon>Pseudomonadati</taxon>
        <taxon>Acidobacteriota</taxon>
        <taxon>Vicinamibacteria</taxon>
        <taxon>Vicinamibacterales</taxon>
        <taxon>Vicinamibacteraceae</taxon>
        <taxon>Luteitalea</taxon>
    </lineage>
</organism>
<keyword evidence="2" id="KW-1133">Transmembrane helix</keyword>